<dbReference type="CDD" id="cd00218">
    <property type="entry name" value="GlcAT-I"/>
    <property type="match status" value="1"/>
</dbReference>
<sequence length="342" mass="39509">MSRWFRLVMFVTGASSLFGSLYVWHATNQQAQVLMRAQQMRDHLYRTLREEQNRPLAPGADLSDSNLPMIYAITPTYNRPEQIAELTRLSQTLMHVPALHWIICEDATTASEPLQRFLLNLKLPYTFLFAPMPSKYRDDKKMVYKPKGVAARNAGMRWIRDNNKTGVFYFMDDDNSYDLRLFREMRYTQRVSMWPVGLVTGLALSTPVLKDGHLVGWYDGFIYGRKFPVDMAGFAVNVDYWRAAGEVEMPFKTSYEEDGFLRAIGISFSELEFKANDCTEIYVWHTRTSKAPKAKRTIFEPAFDDSNIRILQNSMLIEPLTEANANKNYSSEVSKMMTLKTS</sequence>
<evidence type="ECO:0000256" key="16">
    <source>
        <dbReference type="PIRSR" id="PIRSR605027-1"/>
    </source>
</evidence>
<evidence type="ECO:0000256" key="1">
    <source>
        <dbReference type="ARBA" id="ARBA00001936"/>
    </source>
</evidence>
<keyword evidence="13" id="KW-0325">Glycoprotein</keyword>
<evidence type="ECO:0000256" key="8">
    <source>
        <dbReference type="ARBA" id="ARBA00022723"/>
    </source>
</evidence>
<dbReference type="GO" id="GO:0046872">
    <property type="term" value="F:metal ion binding"/>
    <property type="evidence" value="ECO:0007669"/>
    <property type="project" value="UniProtKB-KW"/>
</dbReference>
<gene>
    <name evidence="20" type="primary">LOC108668172</name>
</gene>
<comment type="subcellular location">
    <subcellularLocation>
        <location evidence="2 18">Golgi apparatus membrane</location>
        <topology evidence="2 18">Single-pass type II membrane protein</topology>
    </subcellularLocation>
</comment>
<dbReference type="Gene3D" id="3.90.550.10">
    <property type="entry name" value="Spore Coat Polysaccharide Biosynthesis Protein SpsA, Chain A"/>
    <property type="match status" value="1"/>
</dbReference>
<comment type="catalytic activity">
    <reaction evidence="15 18">
        <text>3-O-(beta-D-galactosyl-(1-&gt;3)-beta-D-galactosyl-(1-&gt;4)-beta-D-xylosyl)-L-seryl-[protein] + UDP-alpha-D-glucuronate = 3-O-(beta-D-GlcA-(1-&gt;3)-beta-D-Gal-(1-&gt;3)-beta-D-Gal-(1-&gt;4)-beta-D-Xyl)-L-seryl-[protein] + UDP + H(+)</text>
        <dbReference type="Rhea" id="RHEA:24168"/>
        <dbReference type="Rhea" id="RHEA-COMP:12571"/>
        <dbReference type="Rhea" id="RHEA-COMP:12573"/>
        <dbReference type="ChEBI" id="CHEBI:15378"/>
        <dbReference type="ChEBI" id="CHEBI:58052"/>
        <dbReference type="ChEBI" id="CHEBI:58223"/>
        <dbReference type="ChEBI" id="CHEBI:132090"/>
        <dbReference type="ChEBI" id="CHEBI:132093"/>
        <dbReference type="EC" id="2.4.1.135"/>
    </reaction>
</comment>
<evidence type="ECO:0000256" key="11">
    <source>
        <dbReference type="ARBA" id="ARBA00023034"/>
    </source>
</evidence>
<evidence type="ECO:0000256" key="4">
    <source>
        <dbReference type="ARBA" id="ARBA00007706"/>
    </source>
</evidence>
<protein>
    <recommendedName>
        <fullName evidence="5 18">Galactosylgalactosylxylosylprotein 3-beta-glucuronosyltransferase</fullName>
        <ecNumber evidence="5 18">2.4.1.135</ecNumber>
    </recommendedName>
</protein>
<dbReference type="GO" id="GO:0000139">
    <property type="term" value="C:Golgi membrane"/>
    <property type="evidence" value="ECO:0007669"/>
    <property type="project" value="UniProtKB-SubCell"/>
</dbReference>
<evidence type="ECO:0000256" key="17">
    <source>
        <dbReference type="PIRSR" id="PIRSR605027-3"/>
    </source>
</evidence>
<reference evidence="20" key="1">
    <citation type="submission" date="2025-08" db="UniProtKB">
        <authorList>
            <consortium name="RefSeq"/>
        </authorList>
    </citation>
    <scope>IDENTIFICATION</scope>
    <source>
        <tissue evidence="20">Whole organism</tissue>
    </source>
</reference>
<dbReference type="Pfam" id="PF03360">
    <property type="entry name" value="Glyco_transf_43"/>
    <property type="match status" value="1"/>
</dbReference>
<comment type="pathway">
    <text evidence="3 18">Protein modification; protein glycosylation.</text>
</comment>
<dbReference type="GO" id="GO:0050650">
    <property type="term" value="P:chondroitin sulfate proteoglycan biosynthetic process"/>
    <property type="evidence" value="ECO:0007669"/>
    <property type="project" value="TreeGrafter"/>
</dbReference>
<evidence type="ECO:0000256" key="14">
    <source>
        <dbReference type="ARBA" id="ARBA00023211"/>
    </source>
</evidence>
<evidence type="ECO:0000313" key="20">
    <source>
        <dbReference type="RefSeq" id="XP_018010828.1"/>
    </source>
</evidence>
<accession>A0A8B7NB53</accession>
<feature type="binding site" evidence="17">
    <location>
        <position position="174"/>
    </location>
    <ligand>
        <name>Mn(2+)</name>
        <dbReference type="ChEBI" id="CHEBI:29035"/>
    </ligand>
</feature>
<dbReference type="GeneID" id="108668172"/>
<proteinExistence type="inferred from homology"/>
<evidence type="ECO:0000256" key="10">
    <source>
        <dbReference type="ARBA" id="ARBA00022989"/>
    </source>
</evidence>
<dbReference type="GO" id="GO:0005975">
    <property type="term" value="P:carbohydrate metabolic process"/>
    <property type="evidence" value="ECO:0007669"/>
    <property type="project" value="TreeGrafter"/>
</dbReference>
<feature type="transmembrane region" description="Helical" evidence="18">
    <location>
        <begin position="7"/>
        <end position="25"/>
    </location>
</feature>
<dbReference type="GO" id="GO:0015018">
    <property type="term" value="F:galactosylgalactosylxylosylprotein 3-beta-glucuronosyltransferase activity"/>
    <property type="evidence" value="ECO:0007669"/>
    <property type="project" value="UniProtKB-UniRule"/>
</dbReference>
<dbReference type="FunFam" id="3.90.550.10:FF:000044">
    <property type="entry name" value="Galactosylgalactosylxylosylprotein 3-beta-glucuronosyltransferase"/>
    <property type="match status" value="1"/>
</dbReference>
<keyword evidence="12 18" id="KW-0472">Membrane</keyword>
<dbReference type="AlphaFoldDB" id="A0A8B7NB53"/>
<keyword evidence="8 17" id="KW-0479">Metal-binding</keyword>
<keyword evidence="10 18" id="KW-1133">Transmembrane helix</keyword>
<evidence type="ECO:0000256" key="12">
    <source>
        <dbReference type="ARBA" id="ARBA00023136"/>
    </source>
</evidence>
<dbReference type="OrthoDB" id="675023at2759"/>
<evidence type="ECO:0000256" key="3">
    <source>
        <dbReference type="ARBA" id="ARBA00004922"/>
    </source>
</evidence>
<evidence type="ECO:0000256" key="13">
    <source>
        <dbReference type="ARBA" id="ARBA00023180"/>
    </source>
</evidence>
<organism evidence="19 20">
    <name type="scientific">Hyalella azteca</name>
    <name type="common">Amphipod</name>
    <dbReference type="NCBI Taxonomy" id="294128"/>
    <lineage>
        <taxon>Eukaryota</taxon>
        <taxon>Metazoa</taxon>
        <taxon>Ecdysozoa</taxon>
        <taxon>Arthropoda</taxon>
        <taxon>Crustacea</taxon>
        <taxon>Multicrustacea</taxon>
        <taxon>Malacostraca</taxon>
        <taxon>Eumalacostraca</taxon>
        <taxon>Peracarida</taxon>
        <taxon>Amphipoda</taxon>
        <taxon>Senticaudata</taxon>
        <taxon>Talitrida</taxon>
        <taxon>Talitroidea</taxon>
        <taxon>Hyalellidae</taxon>
        <taxon>Hyalella</taxon>
    </lineage>
</organism>
<dbReference type="InterPro" id="IPR005027">
    <property type="entry name" value="Glyco_trans_43"/>
</dbReference>
<keyword evidence="14 17" id="KW-0464">Manganese</keyword>
<dbReference type="PANTHER" id="PTHR10896:SF50">
    <property type="entry name" value="GALACTOSYLGALACTOSYLXYLOSYLPROTEIN 3-BETA-GLUCURONOSYLTRANSFERASE P"/>
    <property type="match status" value="1"/>
</dbReference>
<dbReference type="PANTHER" id="PTHR10896">
    <property type="entry name" value="GALACTOSYLGALACTOSYLXYLOSYLPROTEIN 3-BETA-GLUCURONOSYLTRANSFERASE BETA-1,3-GLUCURONYLTRANSFERASE"/>
    <property type="match status" value="1"/>
</dbReference>
<evidence type="ECO:0000256" key="2">
    <source>
        <dbReference type="ARBA" id="ARBA00004323"/>
    </source>
</evidence>
<evidence type="ECO:0000256" key="9">
    <source>
        <dbReference type="ARBA" id="ARBA00022968"/>
    </source>
</evidence>
<dbReference type="EC" id="2.4.1.135" evidence="5 18"/>
<evidence type="ECO:0000256" key="7">
    <source>
        <dbReference type="ARBA" id="ARBA00022692"/>
    </source>
</evidence>
<keyword evidence="7 18" id="KW-0812">Transmembrane</keyword>
<dbReference type="OMA" id="WIICEDA"/>
<dbReference type="UniPathway" id="UPA00378"/>
<evidence type="ECO:0000256" key="5">
    <source>
        <dbReference type="ARBA" id="ARBA00012641"/>
    </source>
</evidence>
<evidence type="ECO:0000313" key="19">
    <source>
        <dbReference type="Proteomes" id="UP000694843"/>
    </source>
</evidence>
<dbReference type="RefSeq" id="XP_018010828.1">
    <property type="nucleotide sequence ID" value="XM_018155339.2"/>
</dbReference>
<evidence type="ECO:0000256" key="6">
    <source>
        <dbReference type="ARBA" id="ARBA00022679"/>
    </source>
</evidence>
<name>A0A8B7NB53_HYAAZ</name>
<dbReference type="InterPro" id="IPR029044">
    <property type="entry name" value="Nucleotide-diphossugar_trans"/>
</dbReference>
<comment type="cofactor">
    <cofactor evidence="1 17 18">
        <name>Mn(2+)</name>
        <dbReference type="ChEBI" id="CHEBI:29035"/>
    </cofactor>
</comment>
<keyword evidence="9 18" id="KW-0735">Signal-anchor</keyword>
<dbReference type="Proteomes" id="UP000694843">
    <property type="component" value="Unplaced"/>
</dbReference>
<keyword evidence="6 18" id="KW-0808">Transferase</keyword>
<keyword evidence="11 18" id="KW-0333">Golgi apparatus</keyword>
<comment type="similarity">
    <text evidence="4 18">Belongs to the glycosyltransferase 43 family.</text>
</comment>
<dbReference type="KEGG" id="hazt:108668172"/>
<evidence type="ECO:0000256" key="18">
    <source>
        <dbReference type="RuleBase" id="RU363127"/>
    </source>
</evidence>
<keyword evidence="19" id="KW-1185">Reference proteome</keyword>
<evidence type="ECO:0000256" key="15">
    <source>
        <dbReference type="ARBA" id="ARBA00047979"/>
    </source>
</evidence>
<dbReference type="SUPFAM" id="SSF53448">
    <property type="entry name" value="Nucleotide-diphospho-sugar transferases"/>
    <property type="match status" value="1"/>
</dbReference>
<feature type="active site" description="Proton donor/acceptor" evidence="16">
    <location>
        <position position="257"/>
    </location>
</feature>